<accession>A0ABX7AW91</accession>
<protein>
    <submittedName>
        <fullName evidence="1">Uncharacterized protein</fullName>
    </submittedName>
</protein>
<dbReference type="RefSeq" id="WP_053593679.1">
    <property type="nucleotide sequence ID" value="NZ_CP067341.1"/>
</dbReference>
<dbReference type="Proteomes" id="UP000596049">
    <property type="component" value="Chromosome"/>
</dbReference>
<sequence length="83" mass="9805">MSKIFLILHLPTYYYWVYIRGFCTQQMARELTKKDNNNDLFLLEWAVDAKEFKAVKTTKFGSISKEYQKNKVFEVGMASVLPK</sequence>
<keyword evidence="2" id="KW-1185">Reference proteome</keyword>
<organism evidence="1 2">
    <name type="scientific">Lysinibacillus agricola</name>
    <dbReference type="NCBI Taxonomy" id="2590012"/>
    <lineage>
        <taxon>Bacteria</taxon>
        <taxon>Bacillati</taxon>
        <taxon>Bacillota</taxon>
        <taxon>Bacilli</taxon>
        <taxon>Bacillales</taxon>
        <taxon>Bacillaceae</taxon>
        <taxon>Lysinibacillus</taxon>
    </lineage>
</organism>
<reference evidence="1 2" key="1">
    <citation type="submission" date="2020-01" db="EMBL/GenBank/DDBJ databases">
        <authorList>
            <person name="Liu G."/>
            <person name="Liu B."/>
        </authorList>
    </citation>
    <scope>NUCLEOTIDE SEQUENCE [LARGE SCALE GENOMIC DNA]</scope>
    <source>
        <strain evidence="1 2">FJAT-51161</strain>
    </source>
</reference>
<evidence type="ECO:0000313" key="1">
    <source>
        <dbReference type="EMBL" id="QQP14228.1"/>
    </source>
</evidence>
<evidence type="ECO:0000313" key="2">
    <source>
        <dbReference type="Proteomes" id="UP000596049"/>
    </source>
</evidence>
<dbReference type="EMBL" id="CP067341">
    <property type="protein sequence ID" value="QQP14228.1"/>
    <property type="molecule type" value="Genomic_DNA"/>
</dbReference>
<gene>
    <name evidence="1" type="ORF">FJQ98_09515</name>
</gene>
<name>A0ABX7AW91_9BACI</name>
<proteinExistence type="predicted"/>